<dbReference type="Proteomes" id="UP001595075">
    <property type="component" value="Unassembled WGS sequence"/>
</dbReference>
<keyword evidence="8" id="KW-1185">Reference proteome</keyword>
<accession>A0ABR4C3I0</accession>
<protein>
    <recommendedName>
        <fullName evidence="6">Major facilitator superfamily (MFS) profile domain-containing protein</fullName>
    </recommendedName>
</protein>
<feature type="transmembrane region" description="Helical" evidence="5">
    <location>
        <begin position="310"/>
        <end position="327"/>
    </location>
</feature>
<feature type="transmembrane region" description="Helical" evidence="5">
    <location>
        <begin position="222"/>
        <end position="244"/>
    </location>
</feature>
<dbReference type="Gene3D" id="1.20.1250.20">
    <property type="entry name" value="MFS general substrate transporter like domains"/>
    <property type="match status" value="2"/>
</dbReference>
<feature type="transmembrane region" description="Helical" evidence="5">
    <location>
        <begin position="439"/>
        <end position="467"/>
    </location>
</feature>
<feature type="transmembrane region" description="Helical" evidence="5">
    <location>
        <begin position="136"/>
        <end position="153"/>
    </location>
</feature>
<dbReference type="InterPro" id="IPR020846">
    <property type="entry name" value="MFS_dom"/>
</dbReference>
<feature type="transmembrane region" description="Helical" evidence="5">
    <location>
        <begin position="554"/>
        <end position="572"/>
    </location>
</feature>
<evidence type="ECO:0000256" key="2">
    <source>
        <dbReference type="ARBA" id="ARBA00022692"/>
    </source>
</evidence>
<comment type="subcellular location">
    <subcellularLocation>
        <location evidence="1">Membrane</location>
        <topology evidence="1">Multi-pass membrane protein</topology>
    </subcellularLocation>
</comment>
<gene>
    <name evidence="7" type="ORF">VTL71DRAFT_4963</name>
</gene>
<comment type="caution">
    <text evidence="7">The sequence shown here is derived from an EMBL/GenBank/DDBJ whole genome shotgun (WGS) entry which is preliminary data.</text>
</comment>
<feature type="transmembrane region" description="Helical" evidence="5">
    <location>
        <begin position="414"/>
        <end position="433"/>
    </location>
</feature>
<feature type="transmembrane region" description="Helical" evidence="5">
    <location>
        <begin position="165"/>
        <end position="185"/>
    </location>
</feature>
<keyword evidence="4 5" id="KW-0472">Membrane</keyword>
<dbReference type="Pfam" id="PF07690">
    <property type="entry name" value="MFS_1"/>
    <property type="match status" value="1"/>
</dbReference>
<dbReference type="PANTHER" id="PTHR23501">
    <property type="entry name" value="MAJOR FACILITATOR SUPERFAMILY"/>
    <property type="match status" value="1"/>
</dbReference>
<evidence type="ECO:0000313" key="7">
    <source>
        <dbReference type="EMBL" id="KAL2064469.1"/>
    </source>
</evidence>
<organism evidence="7 8">
    <name type="scientific">Oculimacula yallundae</name>
    <dbReference type="NCBI Taxonomy" id="86028"/>
    <lineage>
        <taxon>Eukaryota</taxon>
        <taxon>Fungi</taxon>
        <taxon>Dikarya</taxon>
        <taxon>Ascomycota</taxon>
        <taxon>Pezizomycotina</taxon>
        <taxon>Leotiomycetes</taxon>
        <taxon>Helotiales</taxon>
        <taxon>Ploettnerulaceae</taxon>
        <taxon>Oculimacula</taxon>
    </lineage>
</organism>
<sequence>MSASTFSRFRPAFLRKKDETAAVDMILPVDDKNTTVVDDGIAHTHEPASDDPEKDVVPAEDAQRGVQQVEAVTFMWMLYFVNAMQSSILYNLVPFATSAFEAHSLLTIIYIVSNSMTAAIYIPLAKMLDLWGRAEGFLLMVGFATLGMILMASSNGLTTFCVAQVFYSIGFGGLIYSVDVITADVSKLKNRGLAYAFTSSPYIITAFAGAKVSDEFYYKVSWRWGFGAFAIILPFVAAPLFFILKLHLKKAESHGLVARERSGRTLVQNIWFYVQEFDALGVFLFASGLTIFLLPFTLAETAPNGWKSGYIIAMIVLGFVLLVLFGLHETFLAKAPFLNVHLLTNRTVIGACCLCTTYQISYYCWNSYFSSFLQVVSNLSLAEAGYVGSTFDVLSGALLLGVGLIIRKTGYFKWLLYFAVPLYIFAQGLMIHFRKPDQYIGYIVMCQIFISVGGAIIIICEQLAVLAASDHQHVAAVLALLYVAGNIGGAIGNSICGAIWTNTFPGALMRFLPEEAQAEFDNIYGDLAAQLSYEVGSPTRIGIQKAYGYAQEKMLIAGTCLMVLSFVWVLMIKNINVAKIAQTKGTVF</sequence>
<name>A0ABR4C3I0_9HELO</name>
<proteinExistence type="predicted"/>
<dbReference type="SUPFAM" id="SSF103473">
    <property type="entry name" value="MFS general substrate transporter"/>
    <property type="match status" value="2"/>
</dbReference>
<keyword evidence="3 5" id="KW-1133">Transmembrane helix</keyword>
<evidence type="ECO:0000256" key="1">
    <source>
        <dbReference type="ARBA" id="ARBA00004141"/>
    </source>
</evidence>
<dbReference type="InterPro" id="IPR011701">
    <property type="entry name" value="MFS"/>
</dbReference>
<reference evidence="7 8" key="1">
    <citation type="journal article" date="2024" name="Commun. Biol.">
        <title>Comparative genomic analysis of thermophilic fungi reveals convergent evolutionary adaptations and gene losses.</title>
        <authorList>
            <person name="Steindorff A.S."/>
            <person name="Aguilar-Pontes M.V."/>
            <person name="Robinson A.J."/>
            <person name="Andreopoulos B."/>
            <person name="LaButti K."/>
            <person name="Kuo A."/>
            <person name="Mondo S."/>
            <person name="Riley R."/>
            <person name="Otillar R."/>
            <person name="Haridas S."/>
            <person name="Lipzen A."/>
            <person name="Grimwood J."/>
            <person name="Schmutz J."/>
            <person name="Clum A."/>
            <person name="Reid I.D."/>
            <person name="Moisan M.C."/>
            <person name="Butler G."/>
            <person name="Nguyen T.T.M."/>
            <person name="Dewar K."/>
            <person name="Conant G."/>
            <person name="Drula E."/>
            <person name="Henrissat B."/>
            <person name="Hansel C."/>
            <person name="Singer S."/>
            <person name="Hutchinson M.I."/>
            <person name="de Vries R.P."/>
            <person name="Natvig D.O."/>
            <person name="Powell A.J."/>
            <person name="Tsang A."/>
            <person name="Grigoriev I.V."/>
        </authorList>
    </citation>
    <scope>NUCLEOTIDE SEQUENCE [LARGE SCALE GENOMIC DNA]</scope>
    <source>
        <strain evidence="7 8">CBS 494.80</strain>
    </source>
</reference>
<evidence type="ECO:0000256" key="4">
    <source>
        <dbReference type="ARBA" id="ARBA00023136"/>
    </source>
</evidence>
<feature type="transmembrane region" description="Helical" evidence="5">
    <location>
        <begin position="192"/>
        <end position="210"/>
    </location>
</feature>
<evidence type="ECO:0000256" key="3">
    <source>
        <dbReference type="ARBA" id="ARBA00022989"/>
    </source>
</evidence>
<evidence type="ECO:0000256" key="5">
    <source>
        <dbReference type="SAM" id="Phobius"/>
    </source>
</evidence>
<dbReference type="PANTHER" id="PTHR23501:SF50">
    <property type="entry name" value="MFS SIDEROCHROME IRON TRANSPORTER MIRB (AFU_ORTHOLOGUE AFUA_3G03640)-RELATED"/>
    <property type="match status" value="1"/>
</dbReference>
<feature type="transmembrane region" description="Helical" evidence="5">
    <location>
        <begin position="385"/>
        <end position="407"/>
    </location>
</feature>
<feature type="transmembrane region" description="Helical" evidence="5">
    <location>
        <begin position="474"/>
        <end position="500"/>
    </location>
</feature>
<feature type="transmembrane region" description="Helical" evidence="5">
    <location>
        <begin position="74"/>
        <end position="93"/>
    </location>
</feature>
<evidence type="ECO:0000259" key="6">
    <source>
        <dbReference type="PROSITE" id="PS50850"/>
    </source>
</evidence>
<feature type="transmembrane region" description="Helical" evidence="5">
    <location>
        <begin position="348"/>
        <end position="365"/>
    </location>
</feature>
<dbReference type="PROSITE" id="PS50850">
    <property type="entry name" value="MFS"/>
    <property type="match status" value="1"/>
</dbReference>
<feature type="domain" description="Major facilitator superfamily (MFS) profile" evidence="6">
    <location>
        <begin position="71"/>
        <end position="575"/>
    </location>
</feature>
<feature type="transmembrane region" description="Helical" evidence="5">
    <location>
        <begin position="279"/>
        <end position="298"/>
    </location>
</feature>
<dbReference type="EMBL" id="JAZHXI010000014">
    <property type="protein sequence ID" value="KAL2064469.1"/>
    <property type="molecule type" value="Genomic_DNA"/>
</dbReference>
<dbReference type="InterPro" id="IPR036259">
    <property type="entry name" value="MFS_trans_sf"/>
</dbReference>
<keyword evidence="2 5" id="KW-0812">Transmembrane</keyword>
<evidence type="ECO:0000313" key="8">
    <source>
        <dbReference type="Proteomes" id="UP001595075"/>
    </source>
</evidence>
<feature type="transmembrane region" description="Helical" evidence="5">
    <location>
        <begin position="105"/>
        <end position="124"/>
    </location>
</feature>